<gene>
    <name evidence="2" type="ORF">PPROV_000071100</name>
</gene>
<feature type="region of interest" description="Disordered" evidence="1">
    <location>
        <begin position="19"/>
        <end position="67"/>
    </location>
</feature>
<feature type="region of interest" description="Disordered" evidence="1">
    <location>
        <begin position="134"/>
        <end position="184"/>
    </location>
</feature>
<proteinExistence type="predicted"/>
<organism evidence="2 3">
    <name type="scientific">Pycnococcus provasolii</name>
    <dbReference type="NCBI Taxonomy" id="41880"/>
    <lineage>
        <taxon>Eukaryota</taxon>
        <taxon>Viridiplantae</taxon>
        <taxon>Chlorophyta</taxon>
        <taxon>Pseudoscourfieldiophyceae</taxon>
        <taxon>Pseudoscourfieldiales</taxon>
        <taxon>Pycnococcaceae</taxon>
        <taxon>Pycnococcus</taxon>
    </lineage>
</organism>
<feature type="compositionally biased region" description="Pro residues" evidence="1">
    <location>
        <begin position="158"/>
        <end position="169"/>
    </location>
</feature>
<reference evidence="2" key="1">
    <citation type="submission" date="2020-10" db="EMBL/GenBank/DDBJ databases">
        <title>Unveiling of a novel bifunctional photoreceptor, Dualchrome1, isolated from a cosmopolitan green alga.</title>
        <authorList>
            <person name="Suzuki S."/>
            <person name="Kawachi M."/>
        </authorList>
    </citation>
    <scope>NUCLEOTIDE SEQUENCE</scope>
    <source>
        <strain evidence="2">NIES 2893</strain>
    </source>
</reference>
<accession>A0A830H4J6</accession>
<dbReference type="EMBL" id="BNJQ01000002">
    <property type="protein sequence ID" value="GHP01955.1"/>
    <property type="molecule type" value="Genomic_DNA"/>
</dbReference>
<comment type="caution">
    <text evidence="2">The sequence shown here is derived from an EMBL/GenBank/DDBJ whole genome shotgun (WGS) entry which is preliminary data.</text>
</comment>
<dbReference type="Proteomes" id="UP000660262">
    <property type="component" value="Unassembled WGS sequence"/>
</dbReference>
<protein>
    <submittedName>
        <fullName evidence="2">Uncharacterized protein</fullName>
    </submittedName>
</protein>
<evidence type="ECO:0000313" key="3">
    <source>
        <dbReference type="Proteomes" id="UP000660262"/>
    </source>
</evidence>
<dbReference type="AlphaFoldDB" id="A0A830H4J6"/>
<sequence>MSSLSAAAHLQALGISSADVQDPYHSGGGAGASPGASLEEKDEARSSTSSLAGNDEHSAGHVPAGGIRNLRIDGLDLRTCTYRLRKTLRIGRRSATSKAAAVVATVGVDVTAPLPERARNALERTFRKHVGGDVSEVSNEDLPPLSVRPAFSASFPLGPSPPPPPPPGTPKSQRRRRRKVPLNEGMTATVSNTMVEVRKPIRADGLGYLNSNLTLRLGHQWGTGKPIFACDVAPDKPELSAAVAVGAFLCGGLQRYARGEVPIDWLHVAIPLGSTRSGRIPTVIAPRIPMTIRRGNPLTDPEDDSHLVLRATGLELAISIPA</sequence>
<keyword evidence="3" id="KW-1185">Reference proteome</keyword>
<evidence type="ECO:0000256" key="1">
    <source>
        <dbReference type="SAM" id="MobiDB-lite"/>
    </source>
</evidence>
<evidence type="ECO:0000313" key="2">
    <source>
        <dbReference type="EMBL" id="GHP01955.1"/>
    </source>
</evidence>
<name>A0A830H4J6_9CHLO</name>